<dbReference type="GO" id="GO:0015379">
    <property type="term" value="F:potassium:chloride symporter activity"/>
    <property type="evidence" value="ECO:0007669"/>
    <property type="project" value="InterPro"/>
</dbReference>
<feature type="transmembrane region" description="Helical" evidence="12">
    <location>
        <begin position="177"/>
        <end position="199"/>
    </location>
</feature>
<comment type="function">
    <text evidence="10">Low-affinity potassium transport system. Interacts with Trk system potassium uptake protein TrkA.</text>
</comment>
<organism evidence="13 14">
    <name type="scientific">Thalassospira xiamenensis</name>
    <dbReference type="NCBI Taxonomy" id="220697"/>
    <lineage>
        <taxon>Bacteria</taxon>
        <taxon>Pseudomonadati</taxon>
        <taxon>Pseudomonadota</taxon>
        <taxon>Alphaproteobacteria</taxon>
        <taxon>Rhodospirillales</taxon>
        <taxon>Thalassospiraceae</taxon>
        <taxon>Thalassospira</taxon>
    </lineage>
</organism>
<feature type="transmembrane region" description="Helical" evidence="12">
    <location>
        <begin position="274"/>
        <end position="293"/>
    </location>
</feature>
<feature type="binding site" evidence="11">
    <location>
        <position position="220"/>
    </location>
    <ligand>
        <name>K(+)</name>
        <dbReference type="ChEBI" id="CHEBI:29103"/>
    </ligand>
</feature>
<keyword evidence="8 10" id="KW-0406">Ion transport</keyword>
<proteinExistence type="inferred from homology"/>
<feature type="binding site" evidence="11">
    <location>
        <position position="435"/>
    </location>
    <ligand>
        <name>K(+)</name>
        <dbReference type="ChEBI" id="CHEBI:29103"/>
    </ligand>
</feature>
<evidence type="ECO:0000256" key="11">
    <source>
        <dbReference type="PIRSR" id="PIRSR006247-1"/>
    </source>
</evidence>
<feature type="binding site" evidence="11">
    <location>
        <position position="112"/>
    </location>
    <ligand>
        <name>K(+)</name>
        <dbReference type="ChEBI" id="CHEBI:29103"/>
    </ligand>
</feature>
<keyword evidence="10" id="KW-0997">Cell inner membrane</keyword>
<evidence type="ECO:0000256" key="8">
    <source>
        <dbReference type="ARBA" id="ARBA00023065"/>
    </source>
</evidence>
<evidence type="ECO:0000313" key="13">
    <source>
        <dbReference type="EMBL" id="SOC31174.1"/>
    </source>
</evidence>
<evidence type="ECO:0000313" key="14">
    <source>
        <dbReference type="Proteomes" id="UP000219068"/>
    </source>
</evidence>
<feature type="transmembrane region" description="Helical" evidence="12">
    <location>
        <begin position="238"/>
        <end position="259"/>
    </location>
</feature>
<evidence type="ECO:0000256" key="2">
    <source>
        <dbReference type="ARBA" id="ARBA00022448"/>
    </source>
</evidence>
<feature type="binding site" evidence="11">
    <location>
        <position position="113"/>
    </location>
    <ligand>
        <name>K(+)</name>
        <dbReference type="ChEBI" id="CHEBI:29103"/>
    </ligand>
</feature>
<keyword evidence="6 10" id="KW-0630">Potassium</keyword>
<protein>
    <recommendedName>
        <fullName evidence="10">Trk system potassium uptake protein</fullName>
    </recommendedName>
</protein>
<feature type="binding site" evidence="11">
    <location>
        <position position="317"/>
    </location>
    <ligand>
        <name>K(+)</name>
        <dbReference type="ChEBI" id="CHEBI:29103"/>
    </ligand>
</feature>
<dbReference type="PANTHER" id="PTHR32024:SF3">
    <property type="entry name" value="TRK SYSTEM POTASSIUM UPTAKE PROTEIN"/>
    <property type="match status" value="1"/>
</dbReference>
<evidence type="ECO:0000256" key="10">
    <source>
        <dbReference type="PIRNR" id="PIRNR006247"/>
    </source>
</evidence>
<feature type="transmembrane region" description="Helical" evidence="12">
    <location>
        <begin position="333"/>
        <end position="353"/>
    </location>
</feature>
<name>A0A285TY85_9PROT</name>
<feature type="transmembrane region" description="Helical" evidence="12">
    <location>
        <begin position="39"/>
        <end position="59"/>
    </location>
</feature>
<reference evidence="13 14" key="1">
    <citation type="submission" date="2017-08" db="EMBL/GenBank/DDBJ databases">
        <authorList>
            <person name="de Groot N.N."/>
        </authorList>
    </citation>
    <scope>NUCLEOTIDE SEQUENCE [LARGE SCALE GENOMIC DNA]</scope>
    <source>
        <strain evidence="13 14">USBA 78</strain>
    </source>
</reference>
<keyword evidence="5 12" id="KW-0812">Transmembrane</keyword>
<dbReference type="EMBL" id="OBMM01000014">
    <property type="protein sequence ID" value="SOC31174.1"/>
    <property type="molecule type" value="Genomic_DNA"/>
</dbReference>
<evidence type="ECO:0000256" key="9">
    <source>
        <dbReference type="ARBA" id="ARBA00023136"/>
    </source>
</evidence>
<feature type="binding site" evidence="11">
    <location>
        <position position="318"/>
    </location>
    <ligand>
        <name>K(+)</name>
        <dbReference type="ChEBI" id="CHEBI:29103"/>
    </ligand>
</feature>
<dbReference type="PANTHER" id="PTHR32024">
    <property type="entry name" value="TRK SYSTEM POTASSIUM UPTAKE PROTEIN TRKG-RELATED"/>
    <property type="match status" value="1"/>
</dbReference>
<evidence type="ECO:0000256" key="4">
    <source>
        <dbReference type="ARBA" id="ARBA00022538"/>
    </source>
</evidence>
<feature type="transmembrane region" description="Helical" evidence="12">
    <location>
        <begin position="7"/>
        <end position="27"/>
    </location>
</feature>
<dbReference type="Pfam" id="PF02386">
    <property type="entry name" value="TrkH"/>
    <property type="match status" value="1"/>
</dbReference>
<evidence type="ECO:0000256" key="12">
    <source>
        <dbReference type="SAM" id="Phobius"/>
    </source>
</evidence>
<dbReference type="InterPro" id="IPR004772">
    <property type="entry name" value="TrkH"/>
</dbReference>
<gene>
    <name evidence="13" type="ORF">SAMN05428964_1144</name>
</gene>
<keyword evidence="4 10" id="KW-0633">Potassium transport</keyword>
<keyword evidence="7 12" id="KW-1133">Transmembrane helix</keyword>
<dbReference type="GO" id="GO:0005886">
    <property type="term" value="C:plasma membrane"/>
    <property type="evidence" value="ECO:0007669"/>
    <property type="project" value="UniProtKB-SubCell"/>
</dbReference>
<dbReference type="PIRSF" id="PIRSF006247">
    <property type="entry name" value="TrkH"/>
    <property type="match status" value="1"/>
</dbReference>
<comment type="subcellular location">
    <subcellularLocation>
        <location evidence="10">Cell inner membrane</location>
        <topology evidence="10">Multi-pass membrane protein</topology>
    </subcellularLocation>
    <subcellularLocation>
        <location evidence="1">Cell membrane</location>
        <topology evidence="1">Multi-pass membrane protein</topology>
    </subcellularLocation>
</comment>
<evidence type="ECO:0000256" key="5">
    <source>
        <dbReference type="ARBA" id="ARBA00022692"/>
    </source>
</evidence>
<dbReference type="InterPro" id="IPR003445">
    <property type="entry name" value="Cat_transpt"/>
</dbReference>
<comment type="similarity">
    <text evidence="10">Belongs to the TrkH potassium transport family.</text>
</comment>
<keyword evidence="3 10" id="KW-1003">Cell membrane</keyword>
<dbReference type="PROSITE" id="PS51257">
    <property type="entry name" value="PROKAR_LIPOPROTEIN"/>
    <property type="match status" value="1"/>
</dbReference>
<feature type="transmembrane region" description="Helical" evidence="12">
    <location>
        <begin position="299"/>
        <end position="321"/>
    </location>
</feature>
<dbReference type="RefSeq" id="WP_249278183.1">
    <property type="nucleotide sequence ID" value="NZ_OBMM01000014.1"/>
</dbReference>
<feature type="binding site" evidence="11">
    <location>
        <position position="434"/>
    </location>
    <ligand>
        <name>K(+)</name>
        <dbReference type="ChEBI" id="CHEBI:29103"/>
    </ligand>
</feature>
<evidence type="ECO:0000256" key="3">
    <source>
        <dbReference type="ARBA" id="ARBA00022475"/>
    </source>
</evidence>
<keyword evidence="2 10" id="KW-0813">Transport</keyword>
<keyword evidence="11" id="KW-0479">Metal-binding</keyword>
<feature type="transmembrane region" description="Helical" evidence="12">
    <location>
        <begin position="71"/>
        <end position="92"/>
    </location>
</feature>
<feature type="transmembrane region" description="Helical" evidence="12">
    <location>
        <begin position="134"/>
        <end position="156"/>
    </location>
</feature>
<dbReference type="GO" id="GO:0046872">
    <property type="term" value="F:metal ion binding"/>
    <property type="evidence" value="ECO:0007669"/>
    <property type="project" value="UniProtKB-KW"/>
</dbReference>
<evidence type="ECO:0000256" key="1">
    <source>
        <dbReference type="ARBA" id="ARBA00004651"/>
    </source>
</evidence>
<dbReference type="Proteomes" id="UP000219068">
    <property type="component" value="Unassembled WGS sequence"/>
</dbReference>
<sequence length="485" mass="52573">MLKLQPVFFVVGIIIVVIGCIMLIPALVDLYFDHSDWVIFSRAAVTAIGLGGATCLACRGELGSRITARQGYILTAFSWIAISGVGALPLWFSSLELSFTDAVFETVSGLTTTGSTILSGLDNMAPGLLIWRSLLQWVGGIGIIVTALALLPMMRVGGMQLFQMESSDRSEKLSPRVRDMCFQIVLIYSLLTLLCGFLYRAFGMSWFDAINHSMTTLATGGYSTSDLSFAKFDESLPLHWIGTVFMCAGALPFTAYAVVARKRSVIPVLKNRQIQLFFIVVGVFAALLTFRLLQTHEFGLIRSFTLASFNIVSVITTTGYASGDYQLWGPGAVMLFFFATFIGGCAGSTAGGFKMFRLYVLFAGLREHFMRLRSPNIVSVSHIDDKEITSDIYMAVSVYVFLLAVSFILVSGALALTGLDLITATSAAATALANVGPGLGPIVGPAGNFQTLPDAAKWVLDVAMILGRLEFQTLLVFLLPSFWRD</sequence>
<evidence type="ECO:0000256" key="7">
    <source>
        <dbReference type="ARBA" id="ARBA00022989"/>
    </source>
</evidence>
<feature type="transmembrane region" description="Helical" evidence="12">
    <location>
        <begin position="392"/>
        <end position="416"/>
    </location>
</feature>
<evidence type="ECO:0000256" key="6">
    <source>
        <dbReference type="ARBA" id="ARBA00022958"/>
    </source>
</evidence>
<dbReference type="AlphaFoldDB" id="A0A285TY85"/>
<keyword evidence="9 10" id="KW-0472">Membrane</keyword>
<accession>A0A285TY85</accession>